<dbReference type="EC" id="2.1.1.-" evidence="2"/>
<dbReference type="SUPFAM" id="SSF53335">
    <property type="entry name" value="S-adenosyl-L-methionine-dependent methyltransferases"/>
    <property type="match status" value="1"/>
</dbReference>
<dbReference type="Gene3D" id="3.40.50.150">
    <property type="entry name" value="Vaccinia Virus protein VP39"/>
    <property type="match status" value="1"/>
</dbReference>
<evidence type="ECO:0000313" key="2">
    <source>
        <dbReference type="EMBL" id="MFC1854010.1"/>
    </source>
</evidence>
<keyword evidence="2" id="KW-0489">Methyltransferase</keyword>
<dbReference type="GO" id="GO:0032259">
    <property type="term" value="P:methylation"/>
    <property type="evidence" value="ECO:0007669"/>
    <property type="project" value="UniProtKB-KW"/>
</dbReference>
<dbReference type="EMBL" id="JBHPBY010000679">
    <property type="protein sequence ID" value="MFC1854010.1"/>
    <property type="molecule type" value="Genomic_DNA"/>
</dbReference>
<dbReference type="InterPro" id="IPR029063">
    <property type="entry name" value="SAM-dependent_MTases_sf"/>
</dbReference>
<proteinExistence type="predicted"/>
<evidence type="ECO:0000313" key="3">
    <source>
        <dbReference type="Proteomes" id="UP001594351"/>
    </source>
</evidence>
<keyword evidence="3" id="KW-1185">Reference proteome</keyword>
<dbReference type="Pfam" id="PF08241">
    <property type="entry name" value="Methyltransf_11"/>
    <property type="match status" value="1"/>
</dbReference>
<name>A0ABV6Z6F6_UNCC1</name>
<evidence type="ECO:0000259" key="1">
    <source>
        <dbReference type="Pfam" id="PF08241"/>
    </source>
</evidence>
<comment type="caution">
    <text evidence="2">The sequence shown here is derived from an EMBL/GenBank/DDBJ whole genome shotgun (WGS) entry which is preliminary data.</text>
</comment>
<accession>A0ABV6Z6F6</accession>
<dbReference type="InterPro" id="IPR013216">
    <property type="entry name" value="Methyltransf_11"/>
</dbReference>
<gene>
    <name evidence="2" type="ORF">ACFL27_27815</name>
</gene>
<organism evidence="2 3">
    <name type="scientific">candidate division CSSED10-310 bacterium</name>
    <dbReference type="NCBI Taxonomy" id="2855610"/>
    <lineage>
        <taxon>Bacteria</taxon>
        <taxon>Bacteria division CSSED10-310</taxon>
    </lineage>
</organism>
<feature type="domain" description="Methyltransferase type 11" evidence="1">
    <location>
        <begin position="110"/>
        <end position="157"/>
    </location>
</feature>
<protein>
    <submittedName>
        <fullName evidence="2">Class I SAM-dependent methyltransferase</fullName>
        <ecNumber evidence="2">2.1.1.-</ecNumber>
    </submittedName>
</protein>
<reference evidence="2 3" key="1">
    <citation type="submission" date="2024-09" db="EMBL/GenBank/DDBJ databases">
        <title>Laminarin stimulates single cell rates of sulfate reduction while oxygen inhibits transcriptomic activity in coastal marine sediment.</title>
        <authorList>
            <person name="Lindsay M."/>
            <person name="Orcutt B."/>
            <person name="Emerson D."/>
            <person name="Stepanauskas R."/>
            <person name="D'Angelo T."/>
        </authorList>
    </citation>
    <scope>NUCLEOTIDE SEQUENCE [LARGE SCALE GENOMIC DNA]</scope>
    <source>
        <strain evidence="2">SAG AM-311-K15</strain>
    </source>
</reference>
<dbReference type="Proteomes" id="UP001594351">
    <property type="component" value="Unassembled WGS sequence"/>
</dbReference>
<dbReference type="GO" id="GO:0008168">
    <property type="term" value="F:methyltransferase activity"/>
    <property type="evidence" value="ECO:0007669"/>
    <property type="project" value="UniProtKB-KW"/>
</dbReference>
<sequence>MVIIKCNNLRQSIDKISPSLLLKVNNEDYSLYYCSTIGITMSLDRLLQHRAAWMRKAVLRHIYLDYFERIRAELEPGKTLELGSGPGIFKEFLAATLSSDVIWSPWLDTVLDATAMPFKKETFANLVLIDVVHHLAQPGLFFQEAIRVLQNRGKIVILDVQITPFSYPVYHFFHQEPVRMKINPLEPSLEQDPDDPFDSNQAITTLLFGSYWTEFQRSFPQLKLRQKKYFSFLNYPLSGGFEHRSFLTMKMYQRLLKVEKLLQPLARLLAFRNLIVLQKQE</sequence>
<keyword evidence="2" id="KW-0808">Transferase</keyword>